<feature type="non-terminal residue" evidence="2">
    <location>
        <position position="1"/>
    </location>
</feature>
<evidence type="ECO:0000313" key="3">
    <source>
        <dbReference type="Proteomes" id="UP000008694"/>
    </source>
</evidence>
<accession>D7L880</accession>
<name>D7L880_ARALL</name>
<dbReference type="EMBL" id="GL348715">
    <property type="protein sequence ID" value="EFH62341.1"/>
    <property type="molecule type" value="Genomic_DNA"/>
</dbReference>
<gene>
    <name evidence="2" type="ORF">ARALYDRAFT_674434</name>
</gene>
<dbReference type="Proteomes" id="UP000008694">
    <property type="component" value="Unassembled WGS sequence"/>
</dbReference>
<proteinExistence type="predicted"/>
<feature type="region of interest" description="Disordered" evidence="1">
    <location>
        <begin position="41"/>
        <end position="61"/>
    </location>
</feature>
<protein>
    <submittedName>
        <fullName evidence="2">Predicted protein</fullName>
    </submittedName>
</protein>
<keyword evidence="3" id="KW-1185">Reference proteome</keyword>
<evidence type="ECO:0000313" key="2">
    <source>
        <dbReference type="EMBL" id="EFH62341.1"/>
    </source>
</evidence>
<sequence>EINSFRTEAVARETTSFVEEAGRHTTHHVHLTSPLHSTLGTVHSTRHHTRCGSSRGGFRLN</sequence>
<reference evidence="3" key="1">
    <citation type="journal article" date="2011" name="Nat. Genet.">
        <title>The Arabidopsis lyrata genome sequence and the basis of rapid genome size change.</title>
        <authorList>
            <person name="Hu T.T."/>
            <person name="Pattyn P."/>
            <person name="Bakker E.G."/>
            <person name="Cao J."/>
            <person name="Cheng J.-F."/>
            <person name="Clark R.M."/>
            <person name="Fahlgren N."/>
            <person name="Fawcett J.A."/>
            <person name="Grimwood J."/>
            <person name="Gundlach H."/>
            <person name="Haberer G."/>
            <person name="Hollister J.D."/>
            <person name="Ossowski S."/>
            <person name="Ottilar R.P."/>
            <person name="Salamov A.A."/>
            <person name="Schneeberger K."/>
            <person name="Spannagl M."/>
            <person name="Wang X."/>
            <person name="Yang L."/>
            <person name="Nasrallah M.E."/>
            <person name="Bergelson J."/>
            <person name="Carrington J.C."/>
            <person name="Gaut B.S."/>
            <person name="Schmutz J."/>
            <person name="Mayer K.F.X."/>
            <person name="Van de Peer Y."/>
            <person name="Grigoriev I.V."/>
            <person name="Nordborg M."/>
            <person name="Weigel D."/>
            <person name="Guo Y.-L."/>
        </authorList>
    </citation>
    <scope>NUCLEOTIDE SEQUENCE [LARGE SCALE GENOMIC DNA]</scope>
    <source>
        <strain evidence="3">cv. MN47</strain>
    </source>
</reference>
<organism evidence="3">
    <name type="scientific">Arabidopsis lyrata subsp. lyrata</name>
    <name type="common">Lyre-leaved rock-cress</name>
    <dbReference type="NCBI Taxonomy" id="81972"/>
    <lineage>
        <taxon>Eukaryota</taxon>
        <taxon>Viridiplantae</taxon>
        <taxon>Streptophyta</taxon>
        <taxon>Embryophyta</taxon>
        <taxon>Tracheophyta</taxon>
        <taxon>Spermatophyta</taxon>
        <taxon>Magnoliopsida</taxon>
        <taxon>eudicotyledons</taxon>
        <taxon>Gunneridae</taxon>
        <taxon>Pentapetalae</taxon>
        <taxon>rosids</taxon>
        <taxon>malvids</taxon>
        <taxon>Brassicales</taxon>
        <taxon>Brassicaceae</taxon>
        <taxon>Camelineae</taxon>
        <taxon>Arabidopsis</taxon>
    </lineage>
</organism>
<dbReference type="AlphaFoldDB" id="D7L880"/>
<dbReference type="Gramene" id="Al_scaffold_0003_3631">
    <property type="protein sequence ID" value="Al_scaffold_0003_3631"/>
    <property type="gene ID" value="Al_scaffold_0003_3631"/>
</dbReference>
<evidence type="ECO:0000256" key="1">
    <source>
        <dbReference type="SAM" id="MobiDB-lite"/>
    </source>
</evidence>
<dbReference type="HOGENOM" id="CLU_2929564_0_0_1"/>